<reference evidence="3" key="1">
    <citation type="journal article" date="2019" name="Int. J. Syst. Evol. Microbiol.">
        <title>The Global Catalogue of Microorganisms (GCM) 10K type strain sequencing project: providing services to taxonomists for standard genome sequencing and annotation.</title>
        <authorList>
            <consortium name="The Broad Institute Genomics Platform"/>
            <consortium name="The Broad Institute Genome Sequencing Center for Infectious Disease"/>
            <person name="Wu L."/>
            <person name="Ma J."/>
        </authorList>
    </citation>
    <scope>NUCLEOTIDE SEQUENCE [LARGE SCALE GENOMIC DNA]</scope>
    <source>
        <strain evidence="3">JCM 10083</strain>
    </source>
</reference>
<dbReference type="Proteomes" id="UP001596514">
    <property type="component" value="Unassembled WGS sequence"/>
</dbReference>
<proteinExistence type="predicted"/>
<dbReference type="EMBL" id="JBHTEE010000001">
    <property type="protein sequence ID" value="MFC7603323.1"/>
    <property type="molecule type" value="Genomic_DNA"/>
</dbReference>
<dbReference type="Pfam" id="PF05270">
    <property type="entry name" value="AbfB"/>
    <property type="match status" value="1"/>
</dbReference>
<evidence type="ECO:0000313" key="2">
    <source>
        <dbReference type="EMBL" id="MFC7603323.1"/>
    </source>
</evidence>
<feature type="domain" description="Alpha-L-arabinofuranosidase B arabinose-binding" evidence="1">
    <location>
        <begin position="10"/>
        <end position="88"/>
    </location>
</feature>
<dbReference type="InterPro" id="IPR036195">
    <property type="entry name" value="AbfB_ABD_sf"/>
</dbReference>
<comment type="caution">
    <text evidence="2">The sequence shown here is derived from an EMBL/GenBank/DDBJ whole genome shotgun (WGS) entry which is preliminary data.</text>
</comment>
<organism evidence="2 3">
    <name type="scientific">Streptosporangium amethystogenes subsp. fukuiense</name>
    <dbReference type="NCBI Taxonomy" id="698418"/>
    <lineage>
        <taxon>Bacteria</taxon>
        <taxon>Bacillati</taxon>
        <taxon>Actinomycetota</taxon>
        <taxon>Actinomycetes</taxon>
        <taxon>Streptosporangiales</taxon>
        <taxon>Streptosporangiaceae</taxon>
        <taxon>Streptosporangium</taxon>
    </lineage>
</organism>
<sequence length="93" mass="10649">MSDPLHDTGADGRYLRHWDFRIRLDANDGSTTFRQDATFCAKPGSASGSVSLESYNYPGRYIRHYNYELRVDLYQNSDTFRADSSFTVVAPWA</sequence>
<gene>
    <name evidence="2" type="ORF">ACFQVD_24745</name>
</gene>
<evidence type="ECO:0000259" key="1">
    <source>
        <dbReference type="Pfam" id="PF05270"/>
    </source>
</evidence>
<dbReference type="InterPro" id="IPR007934">
    <property type="entry name" value="AbfB_ABD"/>
</dbReference>
<dbReference type="Gene3D" id="2.80.10.50">
    <property type="match status" value="1"/>
</dbReference>
<keyword evidence="3" id="KW-1185">Reference proteome</keyword>
<dbReference type="RefSeq" id="WP_343967977.1">
    <property type="nucleotide sequence ID" value="NZ_BAAAGK010000065.1"/>
</dbReference>
<protein>
    <submittedName>
        <fullName evidence="2">AbfB domain-containing protein</fullName>
    </submittedName>
</protein>
<dbReference type="SUPFAM" id="SSF110221">
    <property type="entry name" value="AbfB domain"/>
    <property type="match status" value="1"/>
</dbReference>
<accession>A0ABW2T3X3</accession>
<evidence type="ECO:0000313" key="3">
    <source>
        <dbReference type="Proteomes" id="UP001596514"/>
    </source>
</evidence>
<name>A0ABW2T3X3_9ACTN</name>